<feature type="domain" description="Carrier" evidence="6">
    <location>
        <begin position="4267"/>
        <end position="4341"/>
    </location>
</feature>
<evidence type="ECO:0000313" key="7">
    <source>
        <dbReference type="EMBL" id="ACR13241.1"/>
    </source>
</evidence>
<dbReference type="SMART" id="SM00823">
    <property type="entry name" value="PKS_PP"/>
    <property type="match status" value="4"/>
</dbReference>
<dbReference type="EMBL" id="CP001614">
    <property type="protein sequence ID" value="ACR13241.1"/>
    <property type="molecule type" value="Genomic_DNA"/>
</dbReference>
<dbReference type="FunFam" id="2.30.38.10:FF:000001">
    <property type="entry name" value="Non-ribosomal peptide synthetase PvdI"/>
    <property type="match status" value="2"/>
</dbReference>
<dbReference type="GO" id="GO:0009366">
    <property type="term" value="C:enterobactin synthetase complex"/>
    <property type="evidence" value="ECO:0007669"/>
    <property type="project" value="TreeGrafter"/>
</dbReference>
<dbReference type="CDD" id="cd19535">
    <property type="entry name" value="Cyc_NRPS"/>
    <property type="match status" value="1"/>
</dbReference>
<dbReference type="Pfam" id="PF00501">
    <property type="entry name" value="AMP-binding"/>
    <property type="match status" value="4"/>
</dbReference>
<dbReference type="Gene3D" id="3.30.559.10">
    <property type="entry name" value="Chloramphenicol acetyltransferase-like domain"/>
    <property type="match status" value="5"/>
</dbReference>
<dbReference type="InterPro" id="IPR009081">
    <property type="entry name" value="PP-bd_ACP"/>
</dbReference>
<dbReference type="InterPro" id="IPR001242">
    <property type="entry name" value="Condensation_dom"/>
</dbReference>
<reference evidence="7 8" key="1">
    <citation type="journal article" date="2009" name="PLoS ONE">
        <title>The complete genome of Teredinibacter turnerae T7901: an intracellular endosymbiont of marine wood-boring bivalves (shipworms).</title>
        <authorList>
            <person name="Yang J.C."/>
            <person name="Madupu R."/>
            <person name="Durkin A.S."/>
            <person name="Ekborg N.A."/>
            <person name="Pedamallu C.S."/>
            <person name="Hostetler J.B."/>
            <person name="Radune D."/>
            <person name="Toms B.S."/>
            <person name="Henrissat B."/>
            <person name="Coutinho P.M."/>
            <person name="Schwarz S."/>
            <person name="Field L."/>
            <person name="Trindade-Silva A.E."/>
            <person name="Soares C.A.G."/>
            <person name="Elshahawi S."/>
            <person name="Hanora A."/>
            <person name="Schmidt E.W."/>
            <person name="Haygood M.G."/>
            <person name="Posfai J."/>
            <person name="Benner J."/>
            <person name="Madinger C."/>
            <person name="Nove J."/>
            <person name="Anton B."/>
            <person name="Chaudhary K."/>
            <person name="Foster J."/>
            <person name="Holman A."/>
            <person name="Kumar S."/>
            <person name="Lessard P.A."/>
            <person name="Luyten Y.A."/>
            <person name="Slatko B."/>
            <person name="Wood N."/>
            <person name="Wu B."/>
            <person name="Teplitski M."/>
            <person name="Mougous J.D."/>
            <person name="Ward N."/>
            <person name="Eisen J.A."/>
            <person name="Badger J.H."/>
            <person name="Distel D.L."/>
        </authorList>
    </citation>
    <scope>NUCLEOTIDE SEQUENCE [LARGE SCALE GENOMIC DNA]</scope>
    <source>
        <strain evidence="8">ATCC 39867 / T7901</strain>
    </source>
</reference>
<dbReference type="FunFam" id="3.30.300.30:FF:000015">
    <property type="entry name" value="Nonribosomal peptide synthase SidD"/>
    <property type="match status" value="2"/>
</dbReference>
<dbReference type="InterPro" id="IPR025110">
    <property type="entry name" value="AMP-bd_C"/>
</dbReference>
<dbReference type="InterPro" id="IPR020845">
    <property type="entry name" value="AMP-binding_CS"/>
</dbReference>
<dbReference type="CDD" id="cd05930">
    <property type="entry name" value="A_NRPS"/>
    <property type="match status" value="1"/>
</dbReference>
<evidence type="ECO:0000256" key="5">
    <source>
        <dbReference type="ARBA" id="ARBA00022598"/>
    </source>
</evidence>
<dbReference type="Pfam" id="PF13193">
    <property type="entry name" value="AMP-binding_C"/>
    <property type="match status" value="3"/>
</dbReference>
<dbReference type="STRING" id="377629.TERTU_2288"/>
<evidence type="ECO:0000256" key="2">
    <source>
        <dbReference type="ARBA" id="ARBA00004924"/>
    </source>
</evidence>
<dbReference type="Gene3D" id="3.30.300.30">
    <property type="match status" value="4"/>
</dbReference>
<dbReference type="Gene3D" id="2.30.38.10">
    <property type="entry name" value="Luciferase, Domain 3"/>
    <property type="match status" value="3"/>
</dbReference>
<name>C5BK44_TERTT</name>
<dbReference type="GO" id="GO:0009239">
    <property type="term" value="P:enterobactin biosynthetic process"/>
    <property type="evidence" value="ECO:0007669"/>
    <property type="project" value="TreeGrafter"/>
</dbReference>
<dbReference type="Gene3D" id="3.40.50.12780">
    <property type="entry name" value="N-terminal domain of ligase-like"/>
    <property type="match status" value="1"/>
</dbReference>
<dbReference type="FunFam" id="3.30.559.10:FF:000023">
    <property type="entry name" value="Non-ribosomal peptide synthetase"/>
    <property type="match status" value="1"/>
</dbReference>
<dbReference type="PROSITE" id="PS50075">
    <property type="entry name" value="CARRIER"/>
    <property type="match status" value="4"/>
</dbReference>
<dbReference type="InterPro" id="IPR006162">
    <property type="entry name" value="Ppantetheine_attach_site"/>
</dbReference>
<proteinExistence type="predicted"/>
<dbReference type="Gene3D" id="3.40.50.980">
    <property type="match status" value="6"/>
</dbReference>
<dbReference type="SMART" id="SM01294">
    <property type="entry name" value="PKS_PP_betabranch"/>
    <property type="match status" value="1"/>
</dbReference>
<dbReference type="eggNOG" id="COG1020">
    <property type="taxonomic scope" value="Bacteria"/>
</dbReference>
<keyword evidence="3" id="KW-0596">Phosphopantetheine</keyword>
<dbReference type="GO" id="GO:0031177">
    <property type="term" value="F:phosphopantetheine binding"/>
    <property type="evidence" value="ECO:0007669"/>
    <property type="project" value="InterPro"/>
</dbReference>
<protein>
    <submittedName>
        <fullName evidence="7">Non-ribosomal peptide synthetase</fullName>
    </submittedName>
</protein>
<keyword evidence="5" id="KW-0436">Ligase</keyword>
<dbReference type="FunFam" id="1.10.1200.10:FF:000005">
    <property type="entry name" value="Nonribosomal peptide synthetase 1"/>
    <property type="match status" value="2"/>
</dbReference>
<dbReference type="Gene3D" id="1.10.1200.10">
    <property type="entry name" value="ACP-like"/>
    <property type="match status" value="4"/>
</dbReference>
<dbReference type="KEGG" id="ttu:TERTU_2288"/>
<keyword evidence="8" id="KW-1185">Reference proteome</keyword>
<comment type="pathway">
    <text evidence="2">Siderophore biosynthesis.</text>
</comment>
<dbReference type="InterPro" id="IPR023213">
    <property type="entry name" value="CAT-like_dom_sf"/>
</dbReference>
<dbReference type="Proteomes" id="UP000009080">
    <property type="component" value="Chromosome"/>
</dbReference>
<dbReference type="PROSITE" id="PS00012">
    <property type="entry name" value="PHOSPHOPANTETHEINE"/>
    <property type="match status" value="3"/>
</dbReference>
<evidence type="ECO:0000256" key="4">
    <source>
        <dbReference type="ARBA" id="ARBA00022553"/>
    </source>
</evidence>
<dbReference type="PROSITE" id="PS00455">
    <property type="entry name" value="AMP_BINDING"/>
    <property type="match status" value="4"/>
</dbReference>
<dbReference type="GO" id="GO:0047527">
    <property type="term" value="F:2,3-dihydroxybenzoate-serine ligase activity"/>
    <property type="evidence" value="ECO:0007669"/>
    <property type="project" value="TreeGrafter"/>
</dbReference>
<dbReference type="PANTHER" id="PTHR45527:SF10">
    <property type="entry name" value="PYOCHELIN SYNTHASE PCHF"/>
    <property type="match status" value="1"/>
</dbReference>
<evidence type="ECO:0000313" key="8">
    <source>
        <dbReference type="Proteomes" id="UP000009080"/>
    </source>
</evidence>
<dbReference type="NCBIfam" id="TIGR01733">
    <property type="entry name" value="AA-adenyl-dom"/>
    <property type="match status" value="4"/>
</dbReference>
<dbReference type="HOGENOM" id="CLU_000022_0_10_6"/>
<feature type="domain" description="Carrier" evidence="6">
    <location>
        <begin position="3208"/>
        <end position="3283"/>
    </location>
</feature>
<dbReference type="SUPFAM" id="SSF56801">
    <property type="entry name" value="Acetyl-CoA synthetase-like"/>
    <property type="match status" value="4"/>
</dbReference>
<dbReference type="FunFam" id="3.30.559.30:FF:000006">
    <property type="entry name" value="Yersiniabactin polyketide/non-ribosomal peptide synthetase"/>
    <property type="match status" value="1"/>
</dbReference>
<dbReference type="Pfam" id="PF00668">
    <property type="entry name" value="Condensation"/>
    <property type="match status" value="5"/>
</dbReference>
<dbReference type="InterPro" id="IPR020806">
    <property type="entry name" value="PKS_PP-bd"/>
</dbReference>
<dbReference type="InterPro" id="IPR042099">
    <property type="entry name" value="ANL_N_sf"/>
</dbReference>
<organism evidence="7 8">
    <name type="scientific">Teredinibacter turnerae (strain ATCC 39867 / T7901)</name>
    <dbReference type="NCBI Taxonomy" id="377629"/>
    <lineage>
        <taxon>Bacteria</taxon>
        <taxon>Pseudomonadati</taxon>
        <taxon>Pseudomonadota</taxon>
        <taxon>Gammaproteobacteria</taxon>
        <taxon>Cellvibrionales</taxon>
        <taxon>Cellvibrionaceae</taxon>
        <taxon>Teredinibacter</taxon>
    </lineage>
</organism>
<feature type="domain" description="Carrier" evidence="6">
    <location>
        <begin position="2134"/>
        <end position="2208"/>
    </location>
</feature>
<dbReference type="InterPro" id="IPR000873">
    <property type="entry name" value="AMP-dep_synth/lig_dom"/>
</dbReference>
<comment type="cofactor">
    <cofactor evidence="1">
        <name>pantetheine 4'-phosphate</name>
        <dbReference type="ChEBI" id="CHEBI:47942"/>
    </cofactor>
</comment>
<dbReference type="RefSeq" id="WP_015819354.1">
    <property type="nucleotide sequence ID" value="NC_012997.1"/>
</dbReference>
<dbReference type="InterPro" id="IPR057737">
    <property type="entry name" value="Condensation_MtbB-like"/>
</dbReference>
<dbReference type="InterPro" id="IPR036736">
    <property type="entry name" value="ACP-like_sf"/>
</dbReference>
<feature type="domain" description="Carrier" evidence="6">
    <location>
        <begin position="1039"/>
        <end position="1113"/>
    </location>
</feature>
<dbReference type="CDD" id="cd12117">
    <property type="entry name" value="A_NRPS_Srf_like"/>
    <property type="match status" value="2"/>
</dbReference>
<dbReference type="SUPFAM" id="SSF47336">
    <property type="entry name" value="ACP-like"/>
    <property type="match status" value="4"/>
</dbReference>
<evidence type="ECO:0000256" key="1">
    <source>
        <dbReference type="ARBA" id="ARBA00001957"/>
    </source>
</evidence>
<dbReference type="NCBIfam" id="NF003417">
    <property type="entry name" value="PRK04813.1"/>
    <property type="match status" value="4"/>
</dbReference>
<dbReference type="GO" id="GO:0005829">
    <property type="term" value="C:cytosol"/>
    <property type="evidence" value="ECO:0007669"/>
    <property type="project" value="TreeGrafter"/>
</dbReference>
<dbReference type="PANTHER" id="PTHR45527">
    <property type="entry name" value="NONRIBOSOMAL PEPTIDE SYNTHETASE"/>
    <property type="match status" value="1"/>
</dbReference>
<dbReference type="InterPro" id="IPR045851">
    <property type="entry name" value="AMP-bd_C_sf"/>
</dbReference>
<accession>C5BK44</accession>
<dbReference type="InterPro" id="IPR010071">
    <property type="entry name" value="AA_adenyl_dom"/>
</dbReference>
<dbReference type="Gene3D" id="3.30.559.30">
    <property type="entry name" value="Nonribosomal peptide synthetase, condensation domain"/>
    <property type="match status" value="5"/>
</dbReference>
<gene>
    <name evidence="7" type="ordered locus">TERTU_2288</name>
</gene>
<dbReference type="Pfam" id="PF00550">
    <property type="entry name" value="PP-binding"/>
    <property type="match status" value="4"/>
</dbReference>
<evidence type="ECO:0000259" key="6">
    <source>
        <dbReference type="PROSITE" id="PS50075"/>
    </source>
</evidence>
<keyword evidence="4" id="KW-0597">Phosphoprotein</keyword>
<evidence type="ECO:0000256" key="3">
    <source>
        <dbReference type="ARBA" id="ARBA00022450"/>
    </source>
</evidence>
<dbReference type="SUPFAM" id="SSF52777">
    <property type="entry name" value="CoA-dependent acyltransferases"/>
    <property type="match status" value="10"/>
</dbReference>
<dbReference type="GO" id="GO:0043041">
    <property type="term" value="P:amino acid activation for nonribosomal peptide biosynthetic process"/>
    <property type="evidence" value="ECO:0007669"/>
    <property type="project" value="TreeGrafter"/>
</dbReference>
<sequence>MEKDITKLISSLRRKGIEFHLNGGSVDVRGPLSILSKQTIRFLQQNKKALVDVVSQRLNIYPIATTELQKTYFYKWKSEVLNPAYNLVSITKLLADVDLGKLQNAVNIVVDRHYMLRSTFQEKNGELVKTVYPEMHNCIEIRYIDCDEQSALVVESFCDAPFDLEKGPLFRCLVIHKNIGGQGKTESEFCLVAHHIIMDFVAMQVFTSDVARAYDDLLKTPYKSTLAPVEYDFDDTIDDNCFTERTRSLDYWKSRFQGRKLVSGIPYEKPAVPSQAYNKAWKLSDQSLVQLNSFARESGTTLYTLILSVYFILSRLYTTDKSADIVVGVPSLRRNKPKQLKVVGSLVNTLPINIEADAFALPLVEFVNKIQRSVFAALQYDQIDYPDLVAKLQLTKAQADSGLVNTIFNWHQIYDENKIYDLEKSYDEQILTEEIMSLSSGLKGAVTDLVFTVQMLGEGLQFRINYRSDLYSERRISALVDETQWLIKHLLTRSNESPNSIIAKRLRENLPSLDSMEKAPQTTVVDAFRGCVENAPDSIALVEGEQHISFSRLDAWSDELAAVLQAAGLQVQDRIGVYQQADSAMIASVLAILKIGGVYVPLERDYPAARLQVMAEDAQLAAIICREEAPGEFCPTIPRVFVDSVNPDELQGLPLEVPALTAQHPAYIIYTSGTTGVPKGVVAKHQGITRLVCNTNYIDIRSDDVFLQSTPISFDGATFDIWGPLLNGARLVLAPEILKDMHNLGHYYQQHGVTVVWLTSALFSTMVREHLDRMSTLRVCVAGGDVVSSEYVRQYLTRYPFSQFINGYGPTENTTFSSCYVIDDSAAVKDALPIGSPITGSHCYVLDEGLEPVAVGVPGELYVGGQGLASHYEGRAGLTAERFIPHPFANSGERLYRTGDIVRWNSDGALDFLGRRDDQIKLRGFRVELGEVNSALEALPAVAQSHAVVVTDERDTKRLVAYVAVGSRAPISEVGDGALEDGTVNEDILLQALKQTLPPYMVPVKLILLAEFPLTPNGKVDRRALPEVDFSGQVQGYEAPANPLEETLCQLWSRVLGCDEVGRHDNFFQLGGDSILAIQILSGLQALGESLSMQALYEHQTVAALADYIQGGADEDYETLAEGEPSSSLLVARAVNNARREGQSGEGEAVQTLVVWAGEQGGDEAHVAPLTPLQQGMLHTTLHTEGQDRYWIQTWFELRGNLDEDRWRQCWQQVWDSHAILRSRFIDVSAEHPLQLLNCPIALPWETLDWQAEDDIEHHFSQWLNEQKSAIPKPEQGPLVRFSVLRLSPQHWRFVWQYHHALLDGWSKSLLLEQAMTDYRDGVGQFTREENPHYGDYLDWLHSRDMSVAKTWWRDYLSDFDQPARLPQLSSRRGAAREGLLRVPLSAATRESLTRYSQSQGITLSTVMQGAWGLLLGRLCATADVVFGLTVSGRTATWPGANHCVGPFINTVPVRIRWDSHTPFTGMVNQLHRDRLACQPHELLGLLEIQKQNELGANVGLFDSLFVFENYPFDDILRSQQINDLQLGAVDGRNAVEYPIVLIVQPFDDHYELQLCFDESRLAPAEAGQLLAHYQSLLQAAMENPEQSAAQLNWQTEADAAAIDLWNQTAQPLAPQTTVVDAFRGCVENAPDSIALVEGEQHISFSVLDAWSDELAAVLQAAGLQVQDRIGVYQQADSAMIASVLAILKIGGVYVPLERDYPAARLQVMAEDAQLAAIICREEAPGEFCPTIPRVFVDSVNPDELQGLPYEVPALTAQHPAYIIYTSGTTGVPKGVVAKHQGITRLVCNTNYIDIRSDDVFLQSTPISFDGATFDIWGPLLNGARLVLAPEILKDMHNLGHYYQQHGVTVVWLTSALFSTMVREHLDRMSTLRVCVAGGDVVSSEYVRQYLTRYPSSQFINGYGPTENTTFSSCYVIDDSAAVKDALPIGSPITGSRCYVLDEGLEPVAVGVPGELYVGGQGLASHYEGRSGLTAERFIPHPFANSGERLYRTGDIVRWNSDGALDFLGRRDDQIKLRGFRVELGEVNSALEALPAVAQSHAVVVTDERDTKRLVAYVAVGSRAPISEVGGGALEDGTVNEDILLQALKQTLPPYMVPVKLILLAEFPLTPNGKVDRRALPEVDFSGQVQGYEAPANPLEETLCQLWSRVLGCDEVGRHDNFFQLGGDSILAIQILSGLQALGESLSMQALYEHQTVAALADYIQGGADEDYETLAEGEPSSSLLVARAVNNARREGQSGEGEAVQTLVVWAGEQGGDEAHVAPLTPLQQGMLHTTLHTEGQDRYWIQTWFELRGNLDEDRWRQCWQQVWDSHAILRSRFIDVSAEHPLQLLNCPIALPWETLDWQAEDDIEHHFSQWLNEQKSAIPKPEQGPLVRFSVLRLSPQHWRFVWQYHHALLDGWSKSLLLEQAMTDYRDGVGQFTREENPHYGDYLDWLHSRDMSVAKTWWRDYLSDFDQPARLPQLSSRRGAAREGLLRVPLSAATRESLTRYSQSQGITLSTVMQGAWGLLLGRLCATADVVFGLTVSGRTATWPGANHCVGPFINTVPVRIRWDSHTPFTGMVNQLHRDRLACQPHELLGLLEIQKQNELGANVGLFDSLFVFENYPFDDILRSQQINDLQLGAVDGRNAVEYPIVLIVQPFDDHYELQLCFDESRLAPAEAGQLLAHYQSLLQAAMENPEQSAAQLNWQTEADAAAIDLWNQTAQPLAPQTTVVDAFRGCVENAPDSIALVEGEQHISFSRLDAWSDELAAVLQAAGLQVQDRIGVYQQADSAMIASVLAILKIGGVYVPLERDYPAARLQVMAEDAQLAAIICREEAPGEFCPTIPRVFVDSVNPDELQGLPYEVPALTAQHPAYIIYTSGTTGVPKGSITTHGGYLNTARYYTKTCEVNRGSRVLQFASICFDSFMFEFFHMLVGGASYILRPSVERIIGSNLARFITVNHITHVTLTSSVISTLINEPLPSIEWILSGGESCNANLVKAFADRFHFINAYGPSEASISVCSLEFSHPQESISIGRPIDNTSLYILDELYNHVPVGGVGQIGIAGAGLAHGYQNNPRLTAEKFIPNPWSTDGQRLYLSGDLGFICCSDSLLHHVGRMDRQVKINGVRVELAEIESALRCIDVVKTCCVETTEVGQIIAFVCYEETNIHQRDNIKQQLRQHLPAHMVPAHIVAVEEMPLTENGKIDLAALNVLAAEYLENQRQNREFTSKIAVRIAELMEGVLKTKNITANDDFFSMGGHSISAMEMVAKLNDTFSVNISLVDFYDIPNPEALAAKIKGESISSNSCPTVKKIEPRFKHRFEPFPLTEIQRAYWLGRYLGEQEKAVSTHGYFEVDVVDAEFDVNRLGEAFKHTINKHDMMRMCLTRNGEQQCQPEVNHFSIDLEDISQFDSDGKRAVIEKIRNMLSHQVFDAFSFPLFEVRVTKLELDRFRLHFSMDAMLMDFSSVGVFFSDLALAYETNAPLEKLGLTFRDYQIAFEGMKQEDAYSQAKGYWQARLDGLPGAPELPVIASKSADNLFVRRSVTIPAEHWETIQTLARQFRLTPTSLLLSAYVEVIALWSASDHFCINLSLFNRHELDPDIHKIVGDFTSMNLTECCVDRTKTYLERIKILQYQLWSDIDHRLYSGVDVLRDINRQNDSASRINMPVVFTSALGVDFGIGVEEVRGGEYHIPTYSITQTSQVWIDCQAYETNGSCIVNWDVMENIFEPGVLDAMFECFEAHLLQLSNDSIYNKRKVVEAPASQLAQRASLVEERLYPIEHLHKATLESARDYPQNIAFVAGEQTITYADVERYVRYLGMQLHKTGLTANEPVAVIFRKGWQQHVAALAVLFAGGCYVPIDADLPSQRIANYLEEASIKVAVISPGENVAQLPLTSHNIIIFDERETQGQEVLQQQIECEVAGPAYIIFTSGSTGTPKGVAVSHQAAINTIFDINRMFAVTKDDVVFSISAFNFDLSVYDLFGLMRVGGRIVVPTKWEQKDPESWYAYLKKEQVTIWNSVPALFNLLIDYLESIGAQLPVSLRLVMLSGDWIPKDISQRAYKLNPNVKIISLGGATEAAIWSIYYPISQNEKFPRSIPYGKPLANQNIYVMKPDFTSCPTGVPGELMIAGEGLALGYWRDEEKTQHSFVHHPESGERLYQTGDYGRYLLDGNIEFLGRQDKQIKVSGHRVELGEIESVLDKHALVKRSIAILSADKQLIAYVQMYKPDDSTANFHDILRRHLESYLPDYMIPSYFVCLEGLPLNINGKVDYGALPEPERIKVSESSDSKYEDSILARIFADQLNLESVSPEDNFFQLGGDSLIAIQCVTKARSQGFSISIKDIFAQPTIGALEDFARGNENDNVNRSVIEPMVGAADSSTRNNALKEAGGTENPCIKGSSIENYPLFRGGQEDLYSSINIAQEHYALSPIEDIYPMTAIQQEMLLQSKVQPGRGNYIVQTTFEIQDKSFEFNIFYAAWQEIINRHAILRSQFIGADTRFPVQIVRQTVAAPVELNDWTNKQPDEQLFEYESYRYSDWVNGFDEGICGLSRVKVFKFNNDTYRILWTSHHCIGDGWAQAVITREMVEIYSSISEKSTYNLPTPVPFKRYVSWQAEQDVSLAKSYWKNLLQTEVVSKPLLKTTLNSIGLPEQGKQFEVRRKLSVLKTANLRELAKSQQFTVNLIIQATWALILSRYGNQSRVIFGATASGRPETIEQVEQIVGPFLNSYPVVADLDINKSFIDLANMLKRQQMEKVKFEYISLRQIASWVKSDQAQKLFSSLVIFNNYPKVDVQLGLKVLHHVSQNNYPVTLVVYPSEQIEFVVKYNGFEYKEEQAELLLKHFLDMLDKVMQSPTEALSYFQLANTRNKRQKKLKLKELSL</sequence>